<dbReference type="Pfam" id="PF13516">
    <property type="entry name" value="LRR_6"/>
    <property type="match status" value="1"/>
</dbReference>
<sequence length="776" mass="87106">MDWVSNLHSLEYLDLSYTNLSKATNWLQAITKLASIEELHLECSSLQEIPPSLLPSINGSTHLAILDLSFNWYLTSPLTVLRWFSNFSSLLTSIDFKGNRMQGPIPDVFETMVSLKHLDLLGAAVQGNNIIGTFSNISRFSSLRELKLRKNQLNGTIKEGYVKLPHLLVLDLSSNQLTGPVLDLSFSQSLKQLLLDNNMFNEILPQSIGCLSKLEVLWISSNLLEDLTEAHMFNLSHLQILDLSLNSFLTVKFSPEWVPPFQLEYLSLKGCKLGPEFPLCLKTQTEIVYIDISNAGILDIVPSWFGSIASLLLYMNTSNNQMYGGFPNLSFSTTISFKGSSLPHFRPTGIVLDLSRNKISGSITLLCHSKEWELIDLSDNQLSDQIPNCFANFGKLEYLNLANNHFSGTIPHSFGSLSALSLLHLRNNNFSGRLPLSMRNCTKLMMIDLGENKLTRKIPAWTGNSFPQLISGAIPKCVDDYIAMTQNHNYWDVGGFTLHDFPIEDRTYSLITSSFERNEVKYIKHLDLVKLIDLSSNNLAGEIPFETTKLLNLVGLNFSRNNLTGSIPPSIGQSKELNFLDFSRNHLSGSTPTSLSDLSHLGVLDLSYNNFSGRIPQSNNAVTFDESDYLGNSNLCGKPLNKSCPGDEAYQNPNSNSDVNNAKNKGEPKDDRIITEGFYIAMGLGFIVGFWGIFGLVMLNKEFRYVLFKGFDSLTDLMYLRMELGKACLLRQFQNQLALIKLPIMNVQSPLRSVHDKRENENITEKEKIKQSRRLD</sequence>
<keyword evidence="7" id="KW-0677">Repeat</keyword>
<keyword evidence="14" id="KW-1185">Reference proteome</keyword>
<evidence type="ECO:0000256" key="2">
    <source>
        <dbReference type="ARBA" id="ARBA00009592"/>
    </source>
</evidence>
<name>A0A2G9GGF5_9LAMI</name>
<dbReference type="InterPro" id="IPR001611">
    <property type="entry name" value="Leu-rich_rpt"/>
</dbReference>
<dbReference type="FunFam" id="3.80.10.10:FF:000111">
    <property type="entry name" value="LRR receptor-like serine/threonine-protein kinase ERECTA"/>
    <property type="match status" value="1"/>
</dbReference>
<evidence type="ECO:0000256" key="5">
    <source>
        <dbReference type="ARBA" id="ARBA00022692"/>
    </source>
</evidence>
<evidence type="ECO:0000256" key="8">
    <source>
        <dbReference type="ARBA" id="ARBA00022989"/>
    </source>
</evidence>
<keyword evidence="9 12" id="KW-0472">Membrane</keyword>
<comment type="subcellular location">
    <subcellularLocation>
        <location evidence="1">Cell membrane</location>
        <topology evidence="1">Single-pass type I membrane protein</topology>
    </subcellularLocation>
</comment>
<evidence type="ECO:0000256" key="10">
    <source>
        <dbReference type="ARBA" id="ARBA00023180"/>
    </source>
</evidence>
<proteinExistence type="inferred from homology"/>
<dbReference type="STRING" id="429701.A0A2G9GGF5"/>
<dbReference type="Pfam" id="PF00560">
    <property type="entry name" value="LRR_1"/>
    <property type="match status" value="3"/>
</dbReference>
<evidence type="ECO:0000256" key="4">
    <source>
        <dbReference type="ARBA" id="ARBA00022614"/>
    </source>
</evidence>
<dbReference type="Gene3D" id="3.80.10.10">
    <property type="entry name" value="Ribonuclease Inhibitor"/>
    <property type="match status" value="2"/>
</dbReference>
<dbReference type="EMBL" id="NKXS01005181">
    <property type="protein sequence ID" value="PIN04369.1"/>
    <property type="molecule type" value="Genomic_DNA"/>
</dbReference>
<dbReference type="GO" id="GO:0005886">
    <property type="term" value="C:plasma membrane"/>
    <property type="evidence" value="ECO:0007669"/>
    <property type="project" value="UniProtKB-SubCell"/>
</dbReference>
<comment type="similarity">
    <text evidence="2">Belongs to the RLP family.</text>
</comment>
<dbReference type="SUPFAM" id="SSF52058">
    <property type="entry name" value="L domain-like"/>
    <property type="match status" value="1"/>
</dbReference>
<dbReference type="GO" id="GO:0051707">
    <property type="term" value="P:response to other organism"/>
    <property type="evidence" value="ECO:0007669"/>
    <property type="project" value="UniProtKB-ARBA"/>
</dbReference>
<dbReference type="InterPro" id="IPR003591">
    <property type="entry name" value="Leu-rich_rpt_typical-subtyp"/>
</dbReference>
<protein>
    <submittedName>
        <fullName evidence="13">Leucine-rich repeat protein</fullName>
        <ecNumber evidence="13">2.7.11.1</ecNumber>
    </submittedName>
</protein>
<feature type="compositionally biased region" description="Polar residues" evidence="11">
    <location>
        <begin position="651"/>
        <end position="663"/>
    </location>
</feature>
<evidence type="ECO:0000256" key="6">
    <source>
        <dbReference type="ARBA" id="ARBA00022729"/>
    </source>
</evidence>
<evidence type="ECO:0000256" key="3">
    <source>
        <dbReference type="ARBA" id="ARBA00022475"/>
    </source>
</evidence>
<dbReference type="EC" id="2.7.11.1" evidence="13"/>
<dbReference type="Proteomes" id="UP000231279">
    <property type="component" value="Unassembled WGS sequence"/>
</dbReference>
<dbReference type="InterPro" id="IPR046956">
    <property type="entry name" value="RLP23-like"/>
</dbReference>
<evidence type="ECO:0000256" key="1">
    <source>
        <dbReference type="ARBA" id="ARBA00004251"/>
    </source>
</evidence>
<dbReference type="AlphaFoldDB" id="A0A2G9GGF5"/>
<keyword evidence="6" id="KW-0732">Signal</keyword>
<dbReference type="PANTHER" id="PTHR48063">
    <property type="entry name" value="LRR RECEPTOR-LIKE KINASE"/>
    <property type="match status" value="1"/>
</dbReference>
<evidence type="ECO:0000313" key="14">
    <source>
        <dbReference type="Proteomes" id="UP000231279"/>
    </source>
</evidence>
<feature type="transmembrane region" description="Helical" evidence="12">
    <location>
        <begin position="678"/>
        <end position="699"/>
    </location>
</feature>
<keyword evidence="5 12" id="KW-0812">Transmembrane</keyword>
<reference evidence="14" key="1">
    <citation type="journal article" date="2018" name="Gigascience">
        <title>Genome assembly of the Pink Ipe (Handroanthus impetiginosus, Bignoniaceae), a highly valued, ecologically keystone Neotropical timber forest tree.</title>
        <authorList>
            <person name="Silva-Junior O.B."/>
            <person name="Grattapaglia D."/>
            <person name="Novaes E."/>
            <person name="Collevatti R.G."/>
        </authorList>
    </citation>
    <scope>NUCLEOTIDE SEQUENCE [LARGE SCALE GENOMIC DNA]</scope>
    <source>
        <strain evidence="14">cv. UFG-1</strain>
    </source>
</reference>
<evidence type="ECO:0000256" key="9">
    <source>
        <dbReference type="ARBA" id="ARBA00023136"/>
    </source>
</evidence>
<feature type="region of interest" description="Disordered" evidence="11">
    <location>
        <begin position="646"/>
        <end position="668"/>
    </location>
</feature>
<evidence type="ECO:0000256" key="7">
    <source>
        <dbReference type="ARBA" id="ARBA00022737"/>
    </source>
</evidence>
<evidence type="ECO:0000256" key="12">
    <source>
        <dbReference type="SAM" id="Phobius"/>
    </source>
</evidence>
<keyword evidence="4" id="KW-0433">Leucine-rich repeat</keyword>
<evidence type="ECO:0000313" key="13">
    <source>
        <dbReference type="EMBL" id="PIN04369.1"/>
    </source>
</evidence>
<feature type="region of interest" description="Disordered" evidence="11">
    <location>
        <begin position="755"/>
        <end position="776"/>
    </location>
</feature>
<dbReference type="GO" id="GO:0004674">
    <property type="term" value="F:protein serine/threonine kinase activity"/>
    <property type="evidence" value="ECO:0007669"/>
    <property type="project" value="UniProtKB-EC"/>
</dbReference>
<dbReference type="SMART" id="SM00369">
    <property type="entry name" value="LRR_TYP"/>
    <property type="match status" value="7"/>
</dbReference>
<keyword evidence="13" id="KW-0808">Transferase</keyword>
<organism evidence="13 14">
    <name type="scientific">Handroanthus impetiginosus</name>
    <dbReference type="NCBI Taxonomy" id="429701"/>
    <lineage>
        <taxon>Eukaryota</taxon>
        <taxon>Viridiplantae</taxon>
        <taxon>Streptophyta</taxon>
        <taxon>Embryophyta</taxon>
        <taxon>Tracheophyta</taxon>
        <taxon>Spermatophyta</taxon>
        <taxon>Magnoliopsida</taxon>
        <taxon>eudicotyledons</taxon>
        <taxon>Gunneridae</taxon>
        <taxon>Pentapetalae</taxon>
        <taxon>asterids</taxon>
        <taxon>lamiids</taxon>
        <taxon>Lamiales</taxon>
        <taxon>Bignoniaceae</taxon>
        <taxon>Crescentiina</taxon>
        <taxon>Tabebuia alliance</taxon>
        <taxon>Handroanthus</taxon>
    </lineage>
</organism>
<evidence type="ECO:0000256" key="11">
    <source>
        <dbReference type="SAM" id="MobiDB-lite"/>
    </source>
</evidence>
<keyword evidence="3" id="KW-1003">Cell membrane</keyword>
<keyword evidence="10" id="KW-0325">Glycoprotein</keyword>
<dbReference type="FunFam" id="3.80.10.10:FF:000041">
    <property type="entry name" value="LRR receptor-like serine/threonine-protein kinase ERECTA"/>
    <property type="match status" value="1"/>
</dbReference>
<gene>
    <name evidence="13" type="ORF">CDL12_23096</name>
</gene>
<dbReference type="SUPFAM" id="SSF52047">
    <property type="entry name" value="RNI-like"/>
    <property type="match status" value="1"/>
</dbReference>
<dbReference type="GO" id="GO:0006952">
    <property type="term" value="P:defense response"/>
    <property type="evidence" value="ECO:0007669"/>
    <property type="project" value="UniProtKB-ARBA"/>
</dbReference>
<accession>A0A2G9GGF5</accession>
<dbReference type="InterPro" id="IPR032675">
    <property type="entry name" value="LRR_dom_sf"/>
</dbReference>
<keyword evidence="8 12" id="KW-1133">Transmembrane helix</keyword>
<dbReference type="PANTHER" id="PTHR48063:SF101">
    <property type="entry name" value="LRR RECEPTOR-LIKE SERINE_THREONINE-PROTEIN KINASE FLS2"/>
    <property type="match status" value="1"/>
</dbReference>
<comment type="caution">
    <text evidence="13">The sequence shown here is derived from an EMBL/GenBank/DDBJ whole genome shotgun (WGS) entry which is preliminary data.</text>
</comment>
<dbReference type="OrthoDB" id="1055097at2759"/>
<dbReference type="Pfam" id="PF13855">
    <property type="entry name" value="LRR_8"/>
    <property type="match status" value="1"/>
</dbReference>